<reference evidence="1" key="1">
    <citation type="journal article" date="2014" name="Int. J. Syst. Evol. Microbiol.">
        <title>Complete genome sequence of Corynebacterium casei LMG S-19264T (=DSM 44701T), isolated from a smear-ripened cheese.</title>
        <authorList>
            <consortium name="US DOE Joint Genome Institute (JGI-PGF)"/>
            <person name="Walter F."/>
            <person name="Albersmeier A."/>
            <person name="Kalinowski J."/>
            <person name="Ruckert C."/>
        </authorList>
    </citation>
    <scope>NUCLEOTIDE SEQUENCE</scope>
    <source>
        <strain evidence="1">JCM 19596</strain>
    </source>
</reference>
<evidence type="ECO:0000313" key="2">
    <source>
        <dbReference type="Proteomes" id="UP000607197"/>
    </source>
</evidence>
<dbReference type="AlphaFoldDB" id="A0A830FAJ2"/>
<dbReference type="EMBL" id="BMPG01000001">
    <property type="protein sequence ID" value="GGL55387.1"/>
    <property type="molecule type" value="Genomic_DNA"/>
</dbReference>
<evidence type="ECO:0008006" key="3">
    <source>
        <dbReference type="Google" id="ProtNLM"/>
    </source>
</evidence>
<keyword evidence="2" id="KW-1185">Reference proteome</keyword>
<sequence>MTTTDISTQLRQAMPAAECEHCGAHIMSGLGIATARGSTDGRYCGRRCLRRAVQEAGDE</sequence>
<dbReference type="Proteomes" id="UP000607197">
    <property type="component" value="Unassembled WGS sequence"/>
</dbReference>
<comment type="caution">
    <text evidence="1">The sequence shown here is derived from an EMBL/GenBank/DDBJ whole genome shotgun (WGS) entry which is preliminary data.</text>
</comment>
<gene>
    <name evidence="1" type="ORF">GCM10009039_11900</name>
</gene>
<proteinExistence type="predicted"/>
<name>A0A830FAJ2_9EURY</name>
<reference evidence="1" key="2">
    <citation type="submission" date="2020-09" db="EMBL/GenBank/DDBJ databases">
        <authorList>
            <person name="Sun Q."/>
            <person name="Ohkuma M."/>
        </authorList>
    </citation>
    <scope>NUCLEOTIDE SEQUENCE</scope>
    <source>
        <strain evidence="1">JCM 19596</strain>
    </source>
</reference>
<organism evidence="1 2">
    <name type="scientific">Halocalculus aciditolerans</name>
    <dbReference type="NCBI Taxonomy" id="1383812"/>
    <lineage>
        <taxon>Archaea</taxon>
        <taxon>Methanobacteriati</taxon>
        <taxon>Methanobacteriota</taxon>
        <taxon>Stenosarchaea group</taxon>
        <taxon>Halobacteria</taxon>
        <taxon>Halobacteriales</taxon>
        <taxon>Halobacteriaceae</taxon>
        <taxon>Halocalculus</taxon>
    </lineage>
</organism>
<evidence type="ECO:0000313" key="1">
    <source>
        <dbReference type="EMBL" id="GGL55387.1"/>
    </source>
</evidence>
<protein>
    <recommendedName>
        <fullName evidence="3">MYM-type domain-containing protein</fullName>
    </recommendedName>
</protein>
<accession>A0A830FAJ2</accession>